<dbReference type="EMBL" id="JAEHFY010000009">
    <property type="protein sequence ID" value="MBK0382872.1"/>
    <property type="molecule type" value="Genomic_DNA"/>
</dbReference>
<keyword evidence="4" id="KW-1185">Reference proteome</keyword>
<feature type="coiled-coil region" evidence="1">
    <location>
        <begin position="562"/>
        <end position="603"/>
    </location>
</feature>
<keyword evidence="2" id="KW-1133">Transmembrane helix</keyword>
<keyword evidence="2" id="KW-0472">Membrane</keyword>
<comment type="caution">
    <text evidence="3">The sequence shown here is derived from an EMBL/GenBank/DDBJ whole genome shotgun (WGS) entry which is preliminary data.</text>
</comment>
<keyword evidence="1" id="KW-0175">Coiled coil</keyword>
<protein>
    <recommendedName>
        <fullName evidence="5">DUF2254 domain-containing protein</fullName>
    </recommendedName>
</protein>
<evidence type="ECO:0000256" key="2">
    <source>
        <dbReference type="SAM" id="Phobius"/>
    </source>
</evidence>
<dbReference type="Proteomes" id="UP000660024">
    <property type="component" value="Unassembled WGS sequence"/>
</dbReference>
<proteinExistence type="predicted"/>
<evidence type="ECO:0000313" key="3">
    <source>
        <dbReference type="EMBL" id="MBK0382872.1"/>
    </source>
</evidence>
<reference evidence="3 4" key="1">
    <citation type="submission" date="2020-12" db="EMBL/GenBank/DDBJ databases">
        <title>Bacterial novel species Pedobacter sp. SD-b isolated from soil.</title>
        <authorList>
            <person name="Jung H.-Y."/>
        </authorList>
    </citation>
    <scope>NUCLEOTIDE SEQUENCE [LARGE SCALE GENOMIC DNA]</scope>
    <source>
        <strain evidence="3 4">SD-b</strain>
    </source>
</reference>
<accession>A0ABS1BJ89</accession>
<evidence type="ECO:0000256" key="1">
    <source>
        <dbReference type="SAM" id="Coils"/>
    </source>
</evidence>
<dbReference type="RefSeq" id="WP_200585654.1">
    <property type="nucleotide sequence ID" value="NZ_JAEHFY010000009.1"/>
</dbReference>
<feature type="transmembrane region" description="Helical" evidence="2">
    <location>
        <begin position="16"/>
        <end position="34"/>
    </location>
</feature>
<sequence>MNKLLKWKQKISKYGYIIYPFLVIFLFGFVLYYFPFQVIPDYLKISSYTKIYETFNLIISSLVSLIGVYITVSLVAYEFFKQKSGIDFSKSLIQKGPNAYFIATTVTVILFSFLSSLLIPNTNLTSDQVTIIYYNCFLFIGVIVSLFLIAFNLFSSLRPEKLANDELQKINLKTILIKESESKNIDEQAEIIENDHLIRVETIVLNLISVSENFKAQALIQKISLHLCRLIIDEENKHNKEYIIKRLISFYIQIIDLVSEQPNSSVILRSIWNSISRIYDELIERKETAVHYKKFREEFFTRFFNRLLNSNNEEVIFEGILTIKNIIQNQVLENMADDKEIYFFHGYRKSFEKDFKYPKDYLEEDFRKEDHWREIAVELMNSFTYLINKGISLNKPDLINKCFEEIQDLSFKLDLKSVGIYKQTYFYINAANITCDYSYRAFEKNVFVEGHDARHILPSLFTNLIEEKHIAARTVLQKYCYLLINLQKINKLDRWFLGGLTIGDFITTEGDLGGIAKRCAIKFNSGKEIQHCLDDCIKTYAILKEYYEKNPPKDWGYYTVIKWQLKNILEWLEKEKANTNNEIKELKNLIESFKESNTENEIK</sequence>
<organism evidence="3 4">
    <name type="scientific">Pedobacter segetis</name>
    <dbReference type="NCBI Taxonomy" id="2793069"/>
    <lineage>
        <taxon>Bacteria</taxon>
        <taxon>Pseudomonadati</taxon>
        <taxon>Bacteroidota</taxon>
        <taxon>Sphingobacteriia</taxon>
        <taxon>Sphingobacteriales</taxon>
        <taxon>Sphingobacteriaceae</taxon>
        <taxon>Pedobacter</taxon>
    </lineage>
</organism>
<feature type="transmembrane region" description="Helical" evidence="2">
    <location>
        <begin position="98"/>
        <end position="119"/>
    </location>
</feature>
<feature type="transmembrane region" description="Helical" evidence="2">
    <location>
        <begin position="54"/>
        <end position="77"/>
    </location>
</feature>
<evidence type="ECO:0008006" key="5">
    <source>
        <dbReference type="Google" id="ProtNLM"/>
    </source>
</evidence>
<keyword evidence="2" id="KW-0812">Transmembrane</keyword>
<evidence type="ECO:0000313" key="4">
    <source>
        <dbReference type="Proteomes" id="UP000660024"/>
    </source>
</evidence>
<feature type="transmembrane region" description="Helical" evidence="2">
    <location>
        <begin position="131"/>
        <end position="154"/>
    </location>
</feature>
<gene>
    <name evidence="3" type="ORF">I5M32_07855</name>
</gene>
<name>A0ABS1BJ89_9SPHI</name>